<dbReference type="CDD" id="cd00156">
    <property type="entry name" value="REC"/>
    <property type="match status" value="1"/>
</dbReference>
<dbReference type="GO" id="GO:0000160">
    <property type="term" value="P:phosphorelay signal transduction system"/>
    <property type="evidence" value="ECO:0007669"/>
    <property type="project" value="InterPro"/>
</dbReference>
<dbReference type="Pfam" id="PF00072">
    <property type="entry name" value="Response_reg"/>
    <property type="match status" value="1"/>
</dbReference>
<dbReference type="PANTHER" id="PTHR44591">
    <property type="entry name" value="STRESS RESPONSE REGULATOR PROTEIN 1"/>
    <property type="match status" value="1"/>
</dbReference>
<evidence type="ECO:0000256" key="1">
    <source>
        <dbReference type="ARBA" id="ARBA00022553"/>
    </source>
</evidence>
<keyword evidence="1 2" id="KW-0597">Phosphoprotein</keyword>
<feature type="modified residue" description="4-aspartylphosphate" evidence="2">
    <location>
        <position position="50"/>
    </location>
</feature>
<sequence length="143" mass="15460">MSRVLLVDDDPTILRLLAKIVSSRGWEALLARSGPEALSRMDRADVVVTDFSMPGMDGLELLGAIRERDDALPVILVTGHCSERLFELATNAGAYRCLAKPFELAQLTDAIACAFAAARSGRRSWPAREVPGEPPRGRAAGTR</sequence>
<dbReference type="InterPro" id="IPR011006">
    <property type="entry name" value="CheY-like_superfamily"/>
</dbReference>
<dbReference type="RefSeq" id="WP_176064087.1">
    <property type="nucleotide sequence ID" value="NZ_BJTG01000003.1"/>
</dbReference>
<keyword evidence="6" id="KW-1185">Reference proteome</keyword>
<dbReference type="Proteomes" id="UP000503640">
    <property type="component" value="Unassembled WGS sequence"/>
</dbReference>
<evidence type="ECO:0000256" key="3">
    <source>
        <dbReference type="SAM" id="MobiDB-lite"/>
    </source>
</evidence>
<dbReference type="SUPFAM" id="SSF52172">
    <property type="entry name" value="CheY-like"/>
    <property type="match status" value="1"/>
</dbReference>
<accession>A0A7I9VK56</accession>
<feature type="region of interest" description="Disordered" evidence="3">
    <location>
        <begin position="124"/>
        <end position="143"/>
    </location>
</feature>
<proteinExistence type="predicted"/>
<protein>
    <recommendedName>
        <fullName evidence="4">Response regulatory domain-containing protein</fullName>
    </recommendedName>
</protein>
<organism evidence="5 6">
    <name type="scientific">Anaeromyxobacter diazotrophicus</name>
    <dbReference type="NCBI Taxonomy" id="2590199"/>
    <lineage>
        <taxon>Bacteria</taxon>
        <taxon>Pseudomonadati</taxon>
        <taxon>Myxococcota</taxon>
        <taxon>Myxococcia</taxon>
        <taxon>Myxococcales</taxon>
        <taxon>Cystobacterineae</taxon>
        <taxon>Anaeromyxobacteraceae</taxon>
        <taxon>Anaeromyxobacter</taxon>
    </lineage>
</organism>
<dbReference type="EMBL" id="BJTG01000003">
    <property type="protein sequence ID" value="GEJ56578.1"/>
    <property type="molecule type" value="Genomic_DNA"/>
</dbReference>
<dbReference type="AlphaFoldDB" id="A0A7I9VK56"/>
<dbReference type="Gene3D" id="3.40.50.2300">
    <property type="match status" value="1"/>
</dbReference>
<dbReference type="InterPro" id="IPR001789">
    <property type="entry name" value="Sig_transdc_resp-reg_receiver"/>
</dbReference>
<evidence type="ECO:0000259" key="4">
    <source>
        <dbReference type="PROSITE" id="PS50110"/>
    </source>
</evidence>
<reference evidence="6" key="1">
    <citation type="journal article" date="2020" name="Appl. Environ. Microbiol.">
        <title>Diazotrophic Anaeromyxobacter Isolates from Soils.</title>
        <authorList>
            <person name="Masuda Y."/>
            <person name="Yamanaka H."/>
            <person name="Xu Z.X."/>
            <person name="Shiratori Y."/>
            <person name="Aono T."/>
            <person name="Amachi S."/>
            <person name="Senoo K."/>
            <person name="Itoh H."/>
        </authorList>
    </citation>
    <scope>NUCLEOTIDE SEQUENCE [LARGE SCALE GENOMIC DNA]</scope>
    <source>
        <strain evidence="6">R267</strain>
    </source>
</reference>
<gene>
    <name evidence="5" type="ORF">AMYX_13190</name>
</gene>
<evidence type="ECO:0000256" key="2">
    <source>
        <dbReference type="PROSITE-ProRule" id="PRU00169"/>
    </source>
</evidence>
<feature type="domain" description="Response regulatory" evidence="4">
    <location>
        <begin position="3"/>
        <end position="115"/>
    </location>
</feature>
<comment type="caution">
    <text evidence="5">The sequence shown here is derived from an EMBL/GenBank/DDBJ whole genome shotgun (WGS) entry which is preliminary data.</text>
</comment>
<dbReference type="SMART" id="SM00448">
    <property type="entry name" value="REC"/>
    <property type="match status" value="1"/>
</dbReference>
<evidence type="ECO:0000313" key="5">
    <source>
        <dbReference type="EMBL" id="GEJ56578.1"/>
    </source>
</evidence>
<dbReference type="PANTHER" id="PTHR44591:SF3">
    <property type="entry name" value="RESPONSE REGULATORY DOMAIN-CONTAINING PROTEIN"/>
    <property type="match status" value="1"/>
</dbReference>
<name>A0A7I9VK56_9BACT</name>
<dbReference type="InterPro" id="IPR050595">
    <property type="entry name" value="Bact_response_regulator"/>
</dbReference>
<evidence type="ECO:0000313" key="6">
    <source>
        <dbReference type="Proteomes" id="UP000503640"/>
    </source>
</evidence>
<dbReference type="PROSITE" id="PS50110">
    <property type="entry name" value="RESPONSE_REGULATORY"/>
    <property type="match status" value="1"/>
</dbReference>